<evidence type="ECO:0000256" key="2">
    <source>
        <dbReference type="ARBA" id="ARBA00004788"/>
    </source>
</evidence>
<keyword evidence="11 18" id="KW-0560">Oxidoreductase</keyword>
<dbReference type="FunFam" id="3.50.50.60:FF:000482">
    <property type="entry name" value="Succinate dehydrogenase complex, subunit A, flavoprotein (Fp)"/>
    <property type="match status" value="1"/>
</dbReference>
<keyword evidence="5 18" id="KW-0816">Tricarboxylic acid cycle</keyword>
<evidence type="ECO:0000313" key="21">
    <source>
        <dbReference type="EMBL" id="CAD7428293.1"/>
    </source>
</evidence>
<dbReference type="Pfam" id="PF00890">
    <property type="entry name" value="FAD_binding_2"/>
    <property type="match status" value="2"/>
</dbReference>
<keyword evidence="9 18" id="KW-0809">Transit peptide</keyword>
<evidence type="ECO:0000256" key="10">
    <source>
        <dbReference type="ARBA" id="ARBA00022982"/>
    </source>
</evidence>
<evidence type="ECO:0000256" key="4">
    <source>
        <dbReference type="ARBA" id="ARBA00022448"/>
    </source>
</evidence>
<sequence>MNFTAVVRRRHNTPNRLDHGLQGSKELDAGVMLLFSNRSRHHQFPSNFLSNLVGILNKLCITVVYLGRFAAPFPAHSLSISCQTVPKDEKQHTSASKKYSTVDHVHDVVIVGAGAAGLRVALTLASEGFKTAVVTKMFPTRSHTVAAQGGINAAIGSMGEDNWQWHMYDTVKGGDWLGDQDAIHYMTKEAPSVIVELENYGMPFSRTAEGKIYQRKFGAQSLKFGKGPPAHRTCCVSDFTGHSLLHTLYSQTLRYPIDYFIEYFALDLLMENGTCKGIIALRLEDGKIHRFQAKNTIVCCGGAGRCYFSTTGAHTLTGDGTAMASRARLPLQDMEFIQFHPTGIYGSGILVTEGSRGEGGFLLNSEGERFMERYAPIAKDLASRDVVSRAMSCEILDGRGVGPEKDHLHLQLHHLDKDVIKKKLPGIRKTVYTFVGVDICKEPVPVIPTVHYTMGGIPTNYKGQVLSQDKCGEDYIVPGLYAAGECSSVGVHGANRLGANSLLETVVFGRSCARNIIKTCRPGDKMPELLERTGEVSIANLEWLRSTTGAVPVATLRADMQKLMHKYAGIFRSQDLLKEGCQKLELLYKNLDDLRVGDRSLVWNTELVEALELQNLMINATQILHSAENRKESRGAHAREDFKFRIDEFDYLKPLDSQKMRELADHWRKHTLSWVDEENGHLHKHIQLNLGSEIVLVSLKVVFYLQLKISLYSLTQVWDHYCAEKSSRKVKFTYRTVNDCTLDPQEAATVPPVNNHLCGCGNCKNNNNLFAIDPRTQTINQAAMQTAEPTGVSYKFVIFTKQEFKTKGKLLTPIKKGNNCTQMKHLDKYDIFIRRKSSVIGRSAIAARKIHFTVDGRQSDAKVSDAVSRDYPVVDHTYDAVVVGAGGAGLRAAFGLVAEGFKTAVVTKLFPTRSHTVAAQGGINAAIGSMEQDNWQWHMYDTVKGSDWLGDQDAIHYMTREAPKAVIELENYGMPFSRTQDGKIYQRAFGGQSLKFGKGGQAHRCCCVADRTGHSLLHTLYGQSLRYDCNYFVEYFALDLLMEDGECRGVIALCLEDGTIHRFHAKNTVLATGGYGRAYFSCTSAHTCTGDGTAMVTRAGLPNEDLEFVQFHPTGIYGAGCLITEGCRGEGGYLINSEGERFMERYAPVAKDLASRDVVSRSMTIEIREGRGCGPEKDHVYLQLHHLPPEQLATRLPGISETAMIFAGVDVTREPIPVLPTVHYNMGGIPTNYKGQVLTVQGGQDKVVSGLYACGEAACSSVHGANRLGANSLLDLVVFGRACAKTIAEEDKPGDKIGPLKPSAGEASVANLDWVRHAKGNISTAALRLNLQKAMQTHAAVFRTEETLQEGCKKTEEIYKQMSDLKLSDHSMVWNSDLVETLELQNLMLNARQTIVGAENRKESRGAHAREDFKDRVDELDYARPLEGQKRVPFDQHWRKHTLTTMDVTTGQVEITYRPVIDETLDQKECATVPPAIRSY</sequence>
<dbReference type="PANTHER" id="PTHR11632:SF51">
    <property type="entry name" value="SUCCINATE DEHYDROGENASE [UBIQUINONE] FLAVOPROTEIN SUBUNIT, MITOCHONDRIAL"/>
    <property type="match status" value="1"/>
</dbReference>
<keyword evidence="7" id="KW-0999">Mitochondrion inner membrane</keyword>
<dbReference type="GO" id="GO:0009055">
    <property type="term" value="F:electron transfer activity"/>
    <property type="evidence" value="ECO:0007669"/>
    <property type="project" value="TreeGrafter"/>
</dbReference>
<protein>
    <recommendedName>
        <fullName evidence="18">Succinate dehydrogenase [ubiquinone] flavoprotein subunit, mitochondrial</fullName>
        <ecNumber evidence="18">1.3.5.1</ecNumber>
    </recommendedName>
</protein>
<dbReference type="SUPFAM" id="SSF46977">
    <property type="entry name" value="Succinate dehydrogenase/fumarate reductase flavoprotein C-terminal domain"/>
    <property type="match status" value="2"/>
</dbReference>
<keyword evidence="6 16" id="KW-0285">Flavoprotein</keyword>
<feature type="domain" description="Fumarate reductase/succinate dehydrogenase flavoprotein-like C-terminal" evidence="20">
    <location>
        <begin position="557"/>
        <end position="681"/>
    </location>
</feature>
<feature type="domain" description="FAD-dependent oxidoreductase 2 FAD-binding" evidence="19">
    <location>
        <begin position="879"/>
        <end position="1273"/>
    </location>
</feature>
<dbReference type="EC" id="1.3.5.1" evidence="18"/>
<accession>A0A7R9E6C8</accession>
<feature type="domain" description="FAD-dependent oxidoreductase 2 FAD-binding" evidence="19">
    <location>
        <begin position="107"/>
        <end position="502"/>
    </location>
</feature>
<dbReference type="InterPro" id="IPR011281">
    <property type="entry name" value="Succ_DH_flav_su_fwd"/>
</dbReference>
<feature type="binding site" evidence="15">
    <location>
        <position position="1223"/>
    </location>
    <ligand>
        <name>substrate</name>
    </ligand>
</feature>
<evidence type="ECO:0000256" key="12">
    <source>
        <dbReference type="ARBA" id="ARBA00023128"/>
    </source>
</evidence>
<dbReference type="InterPro" id="IPR003953">
    <property type="entry name" value="FAD-dep_OxRdtase_2_FAD-bd"/>
</dbReference>
<dbReference type="InterPro" id="IPR027477">
    <property type="entry name" value="Succ_DH/fumarate_Rdtase_cat_sf"/>
</dbReference>
<dbReference type="FunFam" id="4.10.80.40:FF:000004">
    <property type="entry name" value="Succinate dehydrogenase [ubiquinone] flavoprotein subunit, mitochondrial"/>
    <property type="match status" value="1"/>
</dbReference>
<evidence type="ECO:0000256" key="17">
    <source>
        <dbReference type="PIRSR" id="PIRSR611281-4"/>
    </source>
</evidence>
<evidence type="ECO:0000256" key="7">
    <source>
        <dbReference type="ARBA" id="ARBA00022792"/>
    </source>
</evidence>
<evidence type="ECO:0000256" key="13">
    <source>
        <dbReference type="ARBA" id="ARBA00023136"/>
    </source>
</evidence>
<dbReference type="GO" id="GO:0006121">
    <property type="term" value="P:mitochondrial electron transport, succinate to ubiquinone"/>
    <property type="evidence" value="ECO:0007669"/>
    <property type="project" value="TreeGrafter"/>
</dbReference>
<reference evidence="21" key="1">
    <citation type="submission" date="2020-11" db="EMBL/GenBank/DDBJ databases">
        <authorList>
            <person name="Tran Van P."/>
        </authorList>
    </citation>
    <scope>NUCLEOTIDE SEQUENCE</scope>
</reference>
<feature type="binding site" evidence="16">
    <location>
        <begin position="884"/>
        <end position="889"/>
    </location>
    <ligand>
        <name>FAD</name>
        <dbReference type="ChEBI" id="CHEBI:57692"/>
    </ligand>
</feature>
<comment type="catalytic activity">
    <reaction evidence="18">
        <text>a quinone + succinate = fumarate + a quinol</text>
        <dbReference type="Rhea" id="RHEA:40523"/>
        <dbReference type="ChEBI" id="CHEBI:24646"/>
        <dbReference type="ChEBI" id="CHEBI:29806"/>
        <dbReference type="ChEBI" id="CHEBI:30031"/>
        <dbReference type="ChEBI" id="CHEBI:132124"/>
        <dbReference type="EC" id="1.3.5.1"/>
    </reaction>
</comment>
<feature type="binding site" evidence="15">
    <location>
        <position position="1267"/>
    </location>
    <ligand>
        <name>substrate</name>
    </ligand>
</feature>
<keyword evidence="8 16" id="KW-0274">FAD</keyword>
<dbReference type="FunFam" id="3.50.50.60:FF:001062">
    <property type="entry name" value="Succinate dehydrogenase complex, subunit A, flavoprotein (Fp)"/>
    <property type="match status" value="1"/>
</dbReference>
<feature type="binding site" evidence="16">
    <location>
        <begin position="907"/>
        <end position="922"/>
    </location>
    <ligand>
        <name>FAD</name>
        <dbReference type="ChEBI" id="CHEBI:57692"/>
    </ligand>
</feature>
<dbReference type="PANTHER" id="PTHR11632">
    <property type="entry name" value="SUCCINATE DEHYDROGENASE 2 FLAVOPROTEIN SUBUNIT"/>
    <property type="match status" value="1"/>
</dbReference>
<dbReference type="InterPro" id="IPR030664">
    <property type="entry name" value="SdhA/FrdA/AprA"/>
</dbReference>
<feature type="binding site" evidence="16">
    <location>
        <position position="1091"/>
    </location>
    <ligand>
        <name>FAD</name>
        <dbReference type="ChEBI" id="CHEBI:57692"/>
    </ligand>
</feature>
<dbReference type="InterPro" id="IPR003952">
    <property type="entry name" value="FRD_SDH_FAD_BS"/>
</dbReference>
<keyword evidence="12" id="KW-0496">Mitochondrion</keyword>
<evidence type="ECO:0000256" key="8">
    <source>
        <dbReference type="ARBA" id="ARBA00022827"/>
    </source>
</evidence>
<comment type="pathway">
    <text evidence="2 18">Carbohydrate metabolism; tricarboxylic acid cycle; fumarate from succinate (eukaryal route): step 1/1.</text>
</comment>
<gene>
    <name evidence="21" type="ORF">TMSB3V08_LOCUS5105</name>
</gene>
<evidence type="ECO:0000259" key="19">
    <source>
        <dbReference type="Pfam" id="PF00890"/>
    </source>
</evidence>
<evidence type="ECO:0000256" key="14">
    <source>
        <dbReference type="PIRSR" id="PIRSR611281-1"/>
    </source>
</evidence>
<feature type="active site" description="Proton acceptor" evidence="14">
    <location>
        <position position="1156"/>
    </location>
</feature>
<feature type="binding site" evidence="16">
    <location>
        <position position="1256"/>
    </location>
    <ligand>
        <name>FAD</name>
        <dbReference type="ChEBI" id="CHEBI:57692"/>
    </ligand>
</feature>
<evidence type="ECO:0000256" key="11">
    <source>
        <dbReference type="ARBA" id="ARBA00023002"/>
    </source>
</evidence>
<dbReference type="GO" id="GO:0045273">
    <property type="term" value="C:respiratory chain complex II (succinate dehydrogenase)"/>
    <property type="evidence" value="ECO:0007669"/>
    <property type="project" value="UniProtKB-ARBA"/>
</dbReference>
<dbReference type="InterPro" id="IPR036188">
    <property type="entry name" value="FAD/NAD-bd_sf"/>
</dbReference>
<feature type="binding site" evidence="15">
    <location>
        <position position="1124"/>
    </location>
    <ligand>
        <name>substrate</name>
    </ligand>
</feature>
<comment type="cofactor">
    <cofactor evidence="16">
        <name>FAD</name>
        <dbReference type="ChEBI" id="CHEBI:57692"/>
    </cofactor>
    <text evidence="16">Flavinylated by SdhE, about 5% flavinylation occurs in the absence of SdhE.</text>
</comment>
<dbReference type="FunFam" id="3.90.700.10:FF:000001">
    <property type="entry name" value="Mitochondrial succinate dehydrogenase flavoprotein subunit"/>
    <property type="match status" value="2"/>
</dbReference>
<name>A0A7R9E6C8_9NEOP</name>
<organism evidence="21">
    <name type="scientific">Timema monikensis</name>
    <dbReference type="NCBI Taxonomy" id="170555"/>
    <lineage>
        <taxon>Eukaryota</taxon>
        <taxon>Metazoa</taxon>
        <taxon>Ecdysozoa</taxon>
        <taxon>Arthropoda</taxon>
        <taxon>Hexapoda</taxon>
        <taxon>Insecta</taxon>
        <taxon>Pterygota</taxon>
        <taxon>Neoptera</taxon>
        <taxon>Polyneoptera</taxon>
        <taxon>Phasmatodea</taxon>
        <taxon>Timematodea</taxon>
        <taxon>Timematoidea</taxon>
        <taxon>Timematidae</taxon>
        <taxon>Timema</taxon>
    </lineage>
</organism>
<dbReference type="InterPro" id="IPR015939">
    <property type="entry name" value="Fum_Rdtase/Succ_DH_flav-like_C"/>
</dbReference>
<dbReference type="Gene3D" id="3.90.700.10">
    <property type="entry name" value="Succinate dehydrogenase/fumarate reductase flavoprotein, catalytic domain"/>
    <property type="match status" value="2"/>
</dbReference>
<comment type="subcellular location">
    <subcellularLocation>
        <location evidence="1 18">Mitochondrion inner membrane</location>
        <topology evidence="1 18">Peripheral membrane protein</topology>
        <orientation evidence="1 18">Matrix side</orientation>
    </subcellularLocation>
</comment>
<dbReference type="GO" id="GO:0006099">
    <property type="term" value="P:tricarboxylic acid cycle"/>
    <property type="evidence" value="ECO:0007669"/>
    <property type="project" value="UniProtKB-UniPathway"/>
</dbReference>
<comment type="similarity">
    <text evidence="3 18">Belongs to the FAD-dependent oxidoreductase 2 family. FRD/SDH subfamily.</text>
</comment>
<dbReference type="InterPro" id="IPR014006">
    <property type="entry name" value="Succ_Dhase_FrdA_Gneg"/>
</dbReference>
<feature type="binding site" evidence="16">
    <location>
        <begin position="1272"/>
        <end position="1273"/>
    </location>
    <ligand>
        <name>FAD</name>
        <dbReference type="ChEBI" id="CHEBI:57692"/>
    </ligand>
</feature>
<dbReference type="GO" id="GO:0050660">
    <property type="term" value="F:flavin adenine dinucleotide binding"/>
    <property type="evidence" value="ECO:0007669"/>
    <property type="project" value="InterPro"/>
</dbReference>
<evidence type="ECO:0000256" key="5">
    <source>
        <dbReference type="ARBA" id="ARBA00022532"/>
    </source>
</evidence>
<feature type="domain" description="Fumarate reductase/succinate dehydrogenase flavoprotein-like C-terminal" evidence="20">
    <location>
        <begin position="1328"/>
        <end position="1480"/>
    </location>
</feature>
<evidence type="ECO:0000256" key="18">
    <source>
        <dbReference type="RuleBase" id="RU362051"/>
    </source>
</evidence>
<evidence type="ECO:0000256" key="9">
    <source>
        <dbReference type="ARBA" id="ARBA00022946"/>
    </source>
</evidence>
<dbReference type="Gene3D" id="1.20.58.100">
    <property type="entry name" value="Fumarate reductase/succinate dehydrogenase flavoprotein-like, C-terminal domain"/>
    <property type="match status" value="2"/>
</dbReference>
<dbReference type="Pfam" id="PF02910">
    <property type="entry name" value="Succ_DH_flav_C"/>
    <property type="match status" value="2"/>
</dbReference>
<evidence type="ECO:0000256" key="3">
    <source>
        <dbReference type="ARBA" id="ARBA00008040"/>
    </source>
</evidence>
<dbReference type="GO" id="GO:0005743">
    <property type="term" value="C:mitochondrial inner membrane"/>
    <property type="evidence" value="ECO:0007669"/>
    <property type="project" value="UniProtKB-SubCell"/>
</dbReference>
<dbReference type="NCBIfam" id="TIGR01816">
    <property type="entry name" value="sdhA_forward"/>
    <property type="match status" value="2"/>
</dbReference>
<dbReference type="SUPFAM" id="SSF56425">
    <property type="entry name" value="Succinate dehydrogenase/fumarate reductase flavoprotein, catalytic domain"/>
    <property type="match status" value="2"/>
</dbReference>
<dbReference type="SUPFAM" id="SSF51905">
    <property type="entry name" value="FAD/NAD(P)-binding domain"/>
    <property type="match status" value="2"/>
</dbReference>
<evidence type="ECO:0000256" key="1">
    <source>
        <dbReference type="ARBA" id="ARBA00004443"/>
    </source>
</evidence>
<comment type="function">
    <text evidence="18">Flavoprotein (FP) subunit of succinate dehydrogenase (SDH) that is involved in complex II of the mitochondrial electron transport chain and is responsible for transferring electrons from succinate to ubiquinone (coenzyme Q).</text>
</comment>
<keyword evidence="13 18" id="KW-0472">Membrane</keyword>
<dbReference type="FunFam" id="1.20.58.100:FF:000001">
    <property type="entry name" value="Succinate dehydrogenase flavoprotein subunit (SdhA)"/>
    <property type="match status" value="2"/>
</dbReference>
<dbReference type="EMBL" id="OB793698">
    <property type="protein sequence ID" value="CAD7428293.1"/>
    <property type="molecule type" value="Genomic_DNA"/>
</dbReference>
<dbReference type="Gene3D" id="3.50.50.60">
    <property type="entry name" value="FAD/NAD(P)-binding domain"/>
    <property type="match status" value="2"/>
</dbReference>
<feature type="binding site" evidence="15">
    <location>
        <position position="1112"/>
    </location>
    <ligand>
        <name>substrate</name>
    </ligand>
</feature>
<dbReference type="UniPathway" id="UPA00223">
    <property type="reaction ID" value="UER01006"/>
</dbReference>
<dbReference type="GO" id="GO:0008177">
    <property type="term" value="F:succinate dehydrogenase (quinone) activity"/>
    <property type="evidence" value="ECO:0007669"/>
    <property type="project" value="UniProtKB-EC"/>
</dbReference>
<evidence type="ECO:0000256" key="15">
    <source>
        <dbReference type="PIRSR" id="PIRSR611281-2"/>
    </source>
</evidence>
<keyword evidence="4 18" id="KW-0813">Transport</keyword>
<feature type="modified residue" description="Tele-8alpha-FAD histidine" evidence="17">
    <location>
        <position position="915"/>
    </location>
</feature>
<proteinExistence type="inferred from homology"/>
<evidence type="ECO:0000256" key="6">
    <source>
        <dbReference type="ARBA" id="ARBA00022630"/>
    </source>
</evidence>
<dbReference type="PROSITE" id="PS00504">
    <property type="entry name" value="FRD_SDH_FAD_BINDING"/>
    <property type="match status" value="2"/>
</dbReference>
<evidence type="ECO:0000259" key="20">
    <source>
        <dbReference type="Pfam" id="PF02910"/>
    </source>
</evidence>
<dbReference type="InterPro" id="IPR037099">
    <property type="entry name" value="Fum_R/Succ_DH_flav-like_C_sf"/>
</dbReference>
<keyword evidence="10 18" id="KW-0249">Electron transport</keyword>
<dbReference type="Gene3D" id="4.10.80.40">
    <property type="entry name" value="succinate dehydrogenase protein domain"/>
    <property type="match status" value="2"/>
</dbReference>
<dbReference type="NCBIfam" id="TIGR01812">
    <property type="entry name" value="sdhA_frdA_Gneg"/>
    <property type="match status" value="2"/>
</dbReference>
<evidence type="ECO:0000256" key="16">
    <source>
        <dbReference type="PIRSR" id="PIRSR611281-3"/>
    </source>
</evidence>